<gene>
    <name evidence="2" type="primary">tmcAL</name>
    <name evidence="3" type="ORF">PXC00_05230</name>
</gene>
<dbReference type="RefSeq" id="WP_275845552.1">
    <property type="nucleotide sequence ID" value="NZ_CP135996.1"/>
</dbReference>
<dbReference type="GO" id="GO:0000049">
    <property type="term" value="F:tRNA binding"/>
    <property type="evidence" value="ECO:0007669"/>
    <property type="project" value="UniProtKB-KW"/>
</dbReference>
<dbReference type="InterPro" id="IPR008513">
    <property type="entry name" value="tRNA(Met)_cyd_acetate_ligase"/>
</dbReference>
<comment type="similarity">
    <text evidence="2">Belongs to the TmcAL family.</text>
</comment>
<dbReference type="PANTHER" id="PTHR37825:SF1">
    <property type="entry name" value="TRNA(MET) CYTIDINE ACETATE LIGASE"/>
    <property type="match status" value="1"/>
</dbReference>
<sequence length="405" mass="42608">MRLAVIIAEYNPFHKGHAALVQAVRRAGATHVAAVMSGCFVQRGDAACLSKWARTRQALACGVDLVAELPVPWAVSGAECFARGGVALADALGADVLAFGSECGNAAALQRLAGLLCGSAAGEALHGYLSQGMAFAAARERAVANLAGEKAAVLLRQPNNILGIEYCKAMQAQHTQMACFTVSRQGAAHDSPAESPTPSASRVRSLLESGGVWETALPAASAAVVRTELAQGRAPASLQQVERAVLYCLRTLPEAAYHALPDVSEGLENRLRSAARCAGSMEELYAAAKTKRYSHARIRRLALSAFLGLREKDAVGTPPYLRILGFGAQGRAVLARAAQKGALPLLTRTSDSRILDSRGKNVVELENRAADVWALCCPRPAPSGLDRTTGILVFEKGCVDTWGSK</sequence>
<dbReference type="HAMAP" id="MF_01539">
    <property type="entry name" value="TmcAL"/>
    <property type="match status" value="1"/>
</dbReference>
<dbReference type="EC" id="6.3.4.-" evidence="2"/>
<comment type="catalytic activity">
    <reaction evidence="2">
        <text>cytidine(34) in elongator tRNA(Met) + acetate + ATP = N(4)-acetylcytidine(34) in elongator tRNA(Met) + AMP + diphosphate</text>
        <dbReference type="Rhea" id="RHEA:58144"/>
        <dbReference type="Rhea" id="RHEA-COMP:10693"/>
        <dbReference type="Rhea" id="RHEA-COMP:10694"/>
        <dbReference type="ChEBI" id="CHEBI:30089"/>
        <dbReference type="ChEBI" id="CHEBI:30616"/>
        <dbReference type="ChEBI" id="CHEBI:33019"/>
        <dbReference type="ChEBI" id="CHEBI:74900"/>
        <dbReference type="ChEBI" id="CHEBI:82748"/>
        <dbReference type="ChEBI" id="CHEBI:456215"/>
    </reaction>
</comment>
<evidence type="ECO:0000313" key="4">
    <source>
        <dbReference type="Proteomes" id="UP001300604"/>
    </source>
</evidence>
<dbReference type="InterPro" id="IPR014729">
    <property type="entry name" value="Rossmann-like_a/b/a_fold"/>
</dbReference>
<feature type="binding site" evidence="2">
    <location>
        <position position="159"/>
    </location>
    <ligand>
        <name>ATP</name>
        <dbReference type="ChEBI" id="CHEBI:30616"/>
    </ligand>
</feature>
<feature type="binding site" evidence="2">
    <location>
        <position position="100"/>
    </location>
    <ligand>
        <name>ATP</name>
        <dbReference type="ChEBI" id="CHEBI:30616"/>
    </ligand>
</feature>
<reference evidence="3 4" key="2">
    <citation type="submission" date="2024-06" db="EMBL/GenBank/DDBJ databases">
        <title>Caproicibacterium argilliputei sp. nov, a novel caproic acid producing anaerobic bacterium isolated from pit mud.</title>
        <authorList>
            <person name="Xia S."/>
        </authorList>
    </citation>
    <scope>NUCLEOTIDE SEQUENCE [LARGE SCALE GENOMIC DNA]</scope>
    <source>
        <strain evidence="3 4">ZCY20-5</strain>
    </source>
</reference>
<dbReference type="SUPFAM" id="SSF52374">
    <property type="entry name" value="Nucleotidylyl transferase"/>
    <property type="match status" value="1"/>
</dbReference>
<reference evidence="4" key="1">
    <citation type="submission" date="2024-06" db="EMBL/GenBank/DDBJ databases">
        <title>Caproicibacterium argilliputei sp. nov, a novel caproic acid producing anaerobic bacterium isolated from pit mud.</title>
        <authorList>
            <person name="Zeng C."/>
        </authorList>
    </citation>
    <scope>NUCLEOTIDE SEQUENCE [LARGE SCALE GENOMIC DNA]</scope>
    <source>
        <strain evidence="4">ZCY20-5</strain>
    </source>
</reference>
<dbReference type="GO" id="GO:0016879">
    <property type="term" value="F:ligase activity, forming carbon-nitrogen bonds"/>
    <property type="evidence" value="ECO:0007669"/>
    <property type="project" value="UniProtKB-UniRule"/>
</dbReference>
<organism evidence="3 4">
    <name type="scientific">Caproicibacterium argilliputei</name>
    <dbReference type="NCBI Taxonomy" id="3030016"/>
    <lineage>
        <taxon>Bacteria</taxon>
        <taxon>Bacillati</taxon>
        <taxon>Bacillota</taxon>
        <taxon>Clostridia</taxon>
        <taxon>Eubacteriales</taxon>
        <taxon>Oscillospiraceae</taxon>
        <taxon>Caproicibacterium</taxon>
    </lineage>
</organism>
<feature type="binding site" evidence="2">
    <location>
        <begin position="7"/>
        <end position="20"/>
    </location>
    <ligand>
        <name>ATP</name>
        <dbReference type="ChEBI" id="CHEBI:30616"/>
    </ligand>
</feature>
<evidence type="ECO:0000313" key="3">
    <source>
        <dbReference type="EMBL" id="WOC33273.1"/>
    </source>
</evidence>
<keyword evidence="2" id="KW-0963">Cytoplasm</keyword>
<dbReference type="KEGG" id="carl:PXC00_05230"/>
<comment type="function">
    <text evidence="2">Catalyzes the formation of N(4)-acetylcytidine (ac(4)C) at the wobble position of elongator tRNA(Met), using acetate and ATP as substrates. First activates an acetate ion to form acetyladenylate (Ac-AMP) and then transfers the acetyl group to tRNA to form ac(4)C34.</text>
</comment>
<reference evidence="4" key="3">
    <citation type="submission" date="2024-06" db="EMBL/GenBank/DDBJ databases">
        <authorList>
            <person name="Zeng C."/>
        </authorList>
    </citation>
    <scope>NUCLEOTIDE SEQUENCE [LARGE SCALE GENOMIC DNA]</scope>
    <source>
        <strain evidence="4">ZCY20-5</strain>
    </source>
</reference>
<dbReference type="Pfam" id="PF05636">
    <property type="entry name" value="HIGH_NTase1"/>
    <property type="match status" value="1"/>
</dbReference>
<dbReference type="GO" id="GO:0005524">
    <property type="term" value="F:ATP binding"/>
    <property type="evidence" value="ECO:0007669"/>
    <property type="project" value="UniProtKB-KW"/>
</dbReference>
<keyword evidence="2" id="KW-0436">Ligase</keyword>
<keyword evidence="2" id="KW-0820">tRNA-binding</keyword>
<dbReference type="GO" id="GO:0005737">
    <property type="term" value="C:cytoplasm"/>
    <property type="evidence" value="ECO:0007669"/>
    <property type="project" value="UniProtKB-SubCell"/>
</dbReference>
<dbReference type="AlphaFoldDB" id="A0AA97H4D0"/>
<proteinExistence type="inferred from homology"/>
<name>A0AA97H4D0_9FIRM</name>
<feature type="binding site" evidence="2">
    <location>
        <position position="184"/>
    </location>
    <ligand>
        <name>ATP</name>
        <dbReference type="ChEBI" id="CHEBI:30616"/>
    </ligand>
</feature>
<protein>
    <recommendedName>
        <fullName evidence="2">tRNA(Met) cytidine acetate ligase</fullName>
        <ecNumber evidence="2">6.3.4.-</ecNumber>
    </recommendedName>
</protein>
<evidence type="ECO:0000256" key="1">
    <source>
        <dbReference type="ARBA" id="ARBA00022694"/>
    </source>
</evidence>
<dbReference type="PANTHER" id="PTHR37825">
    <property type="entry name" value="TRNA(MET) CYTIDINE ACETATE LIGASE"/>
    <property type="match status" value="1"/>
</dbReference>
<dbReference type="EMBL" id="CP135996">
    <property type="protein sequence ID" value="WOC33273.1"/>
    <property type="molecule type" value="Genomic_DNA"/>
</dbReference>
<comment type="subcellular location">
    <subcellularLocation>
        <location evidence="2">Cytoplasm</location>
    </subcellularLocation>
</comment>
<keyword evidence="2" id="KW-0694">RNA-binding</keyword>
<evidence type="ECO:0000256" key="2">
    <source>
        <dbReference type="HAMAP-Rule" id="MF_01539"/>
    </source>
</evidence>
<dbReference type="Gene3D" id="3.40.50.620">
    <property type="entry name" value="HUPs"/>
    <property type="match status" value="1"/>
</dbReference>
<keyword evidence="1 2" id="KW-0819">tRNA processing</keyword>
<accession>A0AA97H4D0</accession>
<keyword evidence="2" id="KW-0547">Nucleotide-binding</keyword>
<dbReference type="GO" id="GO:0006400">
    <property type="term" value="P:tRNA modification"/>
    <property type="evidence" value="ECO:0007669"/>
    <property type="project" value="UniProtKB-UniRule"/>
</dbReference>
<dbReference type="Proteomes" id="UP001300604">
    <property type="component" value="Chromosome"/>
</dbReference>
<comment type="caution">
    <text evidence="2">Lacks conserved residue(s) required for the propagation of feature annotation.</text>
</comment>
<keyword evidence="2" id="KW-0067">ATP-binding</keyword>
<keyword evidence="4" id="KW-1185">Reference proteome</keyword>